<reference evidence="2 3" key="2">
    <citation type="submission" date="2010-03" db="EMBL/GenBank/DDBJ databases">
        <authorList>
            <person name="Pajon A."/>
        </authorList>
    </citation>
    <scope>NUCLEOTIDE SEQUENCE [LARGE SCALE GENOMIC DNA]</scope>
    <source>
        <strain evidence="2 3">SSC/2</strain>
    </source>
</reference>
<dbReference type="Pfam" id="PF03457">
    <property type="entry name" value="HA"/>
    <property type="match status" value="5"/>
</dbReference>
<feature type="domain" description="Helicase-associated" evidence="1">
    <location>
        <begin position="4"/>
        <end position="61"/>
    </location>
</feature>
<dbReference type="Proteomes" id="UP000008960">
    <property type="component" value="Chromosome"/>
</dbReference>
<dbReference type="Gene3D" id="6.10.140.530">
    <property type="match status" value="6"/>
</dbReference>
<feature type="domain" description="Helicase-associated" evidence="1">
    <location>
        <begin position="356"/>
        <end position="418"/>
    </location>
</feature>
<evidence type="ECO:0000313" key="3">
    <source>
        <dbReference type="Proteomes" id="UP000008960"/>
    </source>
</evidence>
<feature type="domain" description="Helicase-associated" evidence="1">
    <location>
        <begin position="563"/>
        <end position="628"/>
    </location>
</feature>
<dbReference type="PANTHER" id="PTHR33418">
    <property type="entry name" value="HELICASE-ASSOCIATED"/>
    <property type="match status" value="1"/>
</dbReference>
<reference evidence="2 3" key="1">
    <citation type="submission" date="2010-03" db="EMBL/GenBank/DDBJ databases">
        <title>The genome sequence of Clostridiales sp. SSC/2.</title>
        <authorList>
            <consortium name="metaHIT consortium -- http://www.metahit.eu/"/>
            <person name="Pajon A."/>
            <person name="Turner K."/>
            <person name="Parkhill J."/>
            <person name="Duncan S."/>
            <person name="Flint H."/>
        </authorList>
    </citation>
    <scope>NUCLEOTIDE SEQUENCE [LARGE SCALE GENOMIC DNA]</scope>
    <source>
        <strain evidence="2 3">SSC/2</strain>
    </source>
</reference>
<dbReference type="EMBL" id="FP929061">
    <property type="protein sequence ID" value="CBL38367.1"/>
    <property type="molecule type" value="Genomic_DNA"/>
</dbReference>
<dbReference type="Gene3D" id="3.40.960.10">
    <property type="entry name" value="VSR Endonuclease"/>
    <property type="match status" value="1"/>
</dbReference>
<dbReference type="RefSeq" id="WP_015530464.1">
    <property type="nucleotide sequence ID" value="NC_021016.1"/>
</dbReference>
<feature type="domain" description="Helicase-associated" evidence="1">
    <location>
        <begin position="493"/>
        <end position="557"/>
    </location>
</feature>
<accession>D4N0H2</accession>
<evidence type="ECO:0000313" key="2">
    <source>
        <dbReference type="EMBL" id="CBL38367.1"/>
    </source>
</evidence>
<proteinExistence type="predicted"/>
<dbReference type="PATRIC" id="fig|245018.3.peg.1717"/>
<evidence type="ECO:0000259" key="1">
    <source>
        <dbReference type="Pfam" id="PF03457"/>
    </source>
</evidence>
<gene>
    <name evidence="2" type="ORF">CL2_14150</name>
</gene>
<dbReference type="PANTHER" id="PTHR33418:SF1">
    <property type="entry name" value="HELICASE-ASSOCIATED DOMAIN-CONTAINING PROTEIN"/>
    <property type="match status" value="1"/>
</dbReference>
<name>D4N0H2_ANAHA</name>
<sequence length="639" mass="76998">MINDTWIRNYEIAKEYYLEHGDLNVPSKTKLYSWISAQKYAYRGKRGNISKEQISLLESIGIEWKSQRDKKWQWYYEHAKEYYLIHNQLNIPSSFVAEDGCKIGAWITRQRKAYRYKAENLTMKHKPLITDEEILLLEDIGMIWDVTWLGRAVSIPEIIVYYYIKKFFSDAIKLSQADFLKCEIDIYIPSKKIGIEYDGQTWHKNKKNEDEKKGLLCKRNDIKLLRIRENELPKIKNCEKSYFVKARDYKGLGDVIEEIIYDISGKEYKCNLSDDMGNIIEMHNNYNDHRWDYVYSILLKKYSKYGYVNIKTNDATKEGINLYQWISKQRELYKEGLLTKEHEGKLLALMINLKPHEDAWNEWIKLLEEYKNTYGNINVPIEYKTDDGKALGKLIAHVREKYRNGSLDNEKKKILNEMNITWNPLKEDEKNKRKLLIEYYEKYGTVNMPMYTRYQDVPLWEWLQGKKKKYRKGQLSQDDIHFFEKYNIIWNVHDKKWEIGFLAAKEFYEENGNLFVPLNYISNNGIKLANWLYRQRDRKRKGKMKEEQIKKLKSIGMCWDPFDYNWKENYWHLKKYHELYGNIDLPTDYIYEDIKLGMWLSTQRQAYRGNPNYKITEERIRLLEELGMDWKGKIKSDSK</sequence>
<feature type="domain" description="Helicase-associated" evidence="1">
    <location>
        <begin position="69"/>
        <end position="142"/>
    </location>
</feature>
<protein>
    <submittedName>
        <fullName evidence="2">Helicase associated domain</fullName>
    </submittedName>
</protein>
<dbReference type="KEGG" id="bprl:CL2_14150"/>
<organism evidence="2 3">
    <name type="scientific">Anaerostipes hadrus</name>
    <dbReference type="NCBI Taxonomy" id="649756"/>
    <lineage>
        <taxon>Bacteria</taxon>
        <taxon>Bacillati</taxon>
        <taxon>Bacillota</taxon>
        <taxon>Clostridia</taxon>
        <taxon>Lachnospirales</taxon>
        <taxon>Lachnospiraceae</taxon>
        <taxon>Anaerostipes</taxon>
    </lineage>
</organism>
<dbReference type="InterPro" id="IPR005114">
    <property type="entry name" value="Helicase_assoc"/>
</dbReference>
<dbReference type="AlphaFoldDB" id="D4N0H2"/>